<dbReference type="PANTHER" id="PTHR47510">
    <property type="entry name" value="REVERSE TRANSCRIPTASE DOMAIN-CONTAINING PROTEIN"/>
    <property type="match status" value="1"/>
</dbReference>
<proteinExistence type="predicted"/>
<dbReference type="PANTHER" id="PTHR47510:SF3">
    <property type="entry name" value="ENDO_EXONUCLEASE_PHOSPHATASE DOMAIN-CONTAINING PROTEIN"/>
    <property type="match status" value="1"/>
</dbReference>
<evidence type="ECO:0000313" key="2">
    <source>
        <dbReference type="EMBL" id="KAJ3648992.1"/>
    </source>
</evidence>
<dbReference type="Pfam" id="PF00078">
    <property type="entry name" value="RVT_1"/>
    <property type="match status" value="1"/>
</dbReference>
<dbReference type="Proteomes" id="UP001168821">
    <property type="component" value="Unassembled WGS sequence"/>
</dbReference>
<comment type="caution">
    <text evidence="2">The sequence shown here is derived from an EMBL/GenBank/DDBJ whole genome shotgun (WGS) entry which is preliminary data.</text>
</comment>
<reference evidence="2" key="1">
    <citation type="journal article" date="2023" name="G3 (Bethesda)">
        <title>Whole genome assemblies of Zophobas morio and Tenebrio molitor.</title>
        <authorList>
            <person name="Kaur S."/>
            <person name="Stinson S.A."/>
            <person name="diCenzo G.C."/>
        </authorList>
    </citation>
    <scope>NUCLEOTIDE SEQUENCE</scope>
    <source>
        <strain evidence="2">QUZm001</strain>
    </source>
</reference>
<evidence type="ECO:0000313" key="3">
    <source>
        <dbReference type="Proteomes" id="UP001168821"/>
    </source>
</evidence>
<dbReference type="CDD" id="cd01650">
    <property type="entry name" value="RT_nLTR_like"/>
    <property type="match status" value="1"/>
</dbReference>
<accession>A0AA38I4M0</accession>
<name>A0AA38I4M0_9CUCU</name>
<evidence type="ECO:0000259" key="1">
    <source>
        <dbReference type="Pfam" id="PF00078"/>
    </source>
</evidence>
<dbReference type="EMBL" id="JALNTZ010000006">
    <property type="protein sequence ID" value="KAJ3648992.1"/>
    <property type="molecule type" value="Genomic_DNA"/>
</dbReference>
<sequence length="298" mass="33759">MIRIKRNLWRSFKRTGNVVDYAAHRTFSNQLASKIKSAKSSYEAQLARNKNPKSFYKYIRDTLGGSVRKPQLRDSTGALISDNDKIANIFADTFAEAYTGEPSSNPPVVFTPRCTTSLTNVEFLEQEVYTRLRKLKTTKSPGPDDLSAAILNECALSLCKPLSLLMQQSFITGELPNDWRTATVKPIFKKGDQLDAGNFRPISLTSLISKLMESIICHTMMKFLLEHKIIPAEQHGFVPKRSVITNLLSCLNDWSIELDNDNPVDVIYFDYIKAFDKVPTRRLLHKLEHFGIRGGLLK</sequence>
<dbReference type="InterPro" id="IPR043502">
    <property type="entry name" value="DNA/RNA_pol_sf"/>
</dbReference>
<dbReference type="InterPro" id="IPR000477">
    <property type="entry name" value="RT_dom"/>
</dbReference>
<dbReference type="GO" id="GO:0071897">
    <property type="term" value="P:DNA biosynthetic process"/>
    <property type="evidence" value="ECO:0007669"/>
    <property type="project" value="UniProtKB-ARBA"/>
</dbReference>
<feature type="domain" description="Reverse transcriptase" evidence="1">
    <location>
        <begin position="189"/>
        <end position="293"/>
    </location>
</feature>
<protein>
    <recommendedName>
        <fullName evidence="1">Reverse transcriptase domain-containing protein</fullName>
    </recommendedName>
</protein>
<organism evidence="2 3">
    <name type="scientific">Zophobas morio</name>
    <dbReference type="NCBI Taxonomy" id="2755281"/>
    <lineage>
        <taxon>Eukaryota</taxon>
        <taxon>Metazoa</taxon>
        <taxon>Ecdysozoa</taxon>
        <taxon>Arthropoda</taxon>
        <taxon>Hexapoda</taxon>
        <taxon>Insecta</taxon>
        <taxon>Pterygota</taxon>
        <taxon>Neoptera</taxon>
        <taxon>Endopterygota</taxon>
        <taxon>Coleoptera</taxon>
        <taxon>Polyphaga</taxon>
        <taxon>Cucujiformia</taxon>
        <taxon>Tenebrionidae</taxon>
        <taxon>Zophobas</taxon>
    </lineage>
</organism>
<gene>
    <name evidence="2" type="ORF">Zmor_020756</name>
</gene>
<keyword evidence="3" id="KW-1185">Reference proteome</keyword>
<dbReference type="AlphaFoldDB" id="A0AA38I4M0"/>
<dbReference type="SUPFAM" id="SSF56672">
    <property type="entry name" value="DNA/RNA polymerases"/>
    <property type="match status" value="1"/>
</dbReference>